<dbReference type="Pfam" id="PF00795">
    <property type="entry name" value="CN_hydrolase"/>
    <property type="match status" value="1"/>
</dbReference>
<evidence type="ECO:0000256" key="1">
    <source>
        <dbReference type="ARBA" id="ARBA00022801"/>
    </source>
</evidence>
<protein>
    <submittedName>
        <fullName evidence="3">Nitrilase/cyanide hydratase and apolipoprotein N-acyltransferase</fullName>
    </submittedName>
</protein>
<dbReference type="InterPro" id="IPR003010">
    <property type="entry name" value="C-N_Hydrolase"/>
</dbReference>
<dbReference type="InterPro" id="IPR036526">
    <property type="entry name" value="C-N_Hydrolase_sf"/>
</dbReference>
<dbReference type="PANTHER" id="PTHR43674">
    <property type="entry name" value="NITRILASE C965.09-RELATED"/>
    <property type="match status" value="1"/>
</dbReference>
<proteinExistence type="predicted"/>
<dbReference type="CDD" id="cd07197">
    <property type="entry name" value="nitrilase"/>
    <property type="match status" value="1"/>
</dbReference>
<dbReference type="GO" id="GO:0016746">
    <property type="term" value="F:acyltransferase activity"/>
    <property type="evidence" value="ECO:0007669"/>
    <property type="project" value="UniProtKB-KW"/>
</dbReference>
<sequence length="325" mass="36875">MELTLSLIHLNVRYKEIESNRKELIELNRKAAKKSQFIVNTEMAISGYSFTSLIDIDAYVETENGPTLLALKEIAKTNNVYICIGFAEKDIKTGILYNAAHIIDPSGKIICKYRKINAEARWACPGEGNQDNTFETPWGKMGVLICSDTYYGLFARQTALRGAQMILIPSNWPSSGIDPRNIWRARAMENGIYMVACNRSGKDRLMSCDNAWSCAYTPGGDEILSQRSMDSTILSFQIPLLNGKLTNTYRKNVLKTRKSELYHSIYLDMRHSDYDGGDFTSYYNMPKPGKYSIISFAKEILSKSLSSKKDNGLYDCFLKKLIRKF</sequence>
<dbReference type="SUPFAM" id="SSF56317">
    <property type="entry name" value="Carbon-nitrogen hydrolase"/>
    <property type="match status" value="1"/>
</dbReference>
<dbReference type="Gene3D" id="3.60.110.10">
    <property type="entry name" value="Carbon-nitrogen hydrolase"/>
    <property type="match status" value="1"/>
</dbReference>
<dbReference type="Proteomes" id="UP000189670">
    <property type="component" value="Unassembled WGS sequence"/>
</dbReference>
<dbReference type="PROSITE" id="PS50263">
    <property type="entry name" value="CN_HYDROLASE"/>
    <property type="match status" value="1"/>
</dbReference>
<evidence type="ECO:0000313" key="3">
    <source>
        <dbReference type="EMBL" id="ETR72624.1"/>
    </source>
</evidence>
<accession>A0A1V1PCW7</accession>
<keyword evidence="3" id="KW-0808">Transferase</keyword>
<comment type="caution">
    <text evidence="3">The sequence shown here is derived from an EMBL/GenBank/DDBJ whole genome shotgun (WGS) entry which is preliminary data.</text>
</comment>
<dbReference type="EMBL" id="ATBP01000129">
    <property type="protein sequence ID" value="ETR72624.1"/>
    <property type="molecule type" value="Genomic_DNA"/>
</dbReference>
<name>A0A1V1PCW7_9BACT</name>
<dbReference type="PANTHER" id="PTHR43674:SF16">
    <property type="entry name" value="CARBON-NITROGEN FAMILY, PUTATIVE (AFU_ORTHOLOGUE AFUA_5G02350)-RELATED"/>
    <property type="match status" value="1"/>
</dbReference>
<keyword evidence="3" id="KW-0012">Acyltransferase</keyword>
<dbReference type="GO" id="GO:0016811">
    <property type="term" value="F:hydrolase activity, acting on carbon-nitrogen (but not peptide) bonds, in linear amides"/>
    <property type="evidence" value="ECO:0007669"/>
    <property type="project" value="TreeGrafter"/>
</dbReference>
<evidence type="ECO:0000313" key="4">
    <source>
        <dbReference type="Proteomes" id="UP000189670"/>
    </source>
</evidence>
<reference evidence="4" key="1">
    <citation type="submission" date="2012-11" db="EMBL/GenBank/DDBJ databases">
        <authorList>
            <person name="Lucero-Rivera Y.E."/>
            <person name="Tovar-Ramirez D."/>
        </authorList>
    </citation>
    <scope>NUCLEOTIDE SEQUENCE [LARGE SCALE GENOMIC DNA]</scope>
    <source>
        <strain evidence="4">Araruama</strain>
    </source>
</reference>
<dbReference type="InterPro" id="IPR050345">
    <property type="entry name" value="Aliph_Amidase/BUP"/>
</dbReference>
<organism evidence="3 4">
    <name type="scientific">Candidatus Magnetoglobus multicellularis str. Araruama</name>
    <dbReference type="NCBI Taxonomy" id="890399"/>
    <lineage>
        <taxon>Bacteria</taxon>
        <taxon>Pseudomonadati</taxon>
        <taxon>Thermodesulfobacteriota</taxon>
        <taxon>Desulfobacteria</taxon>
        <taxon>Desulfobacterales</taxon>
        <taxon>Desulfobacteraceae</taxon>
        <taxon>Candidatus Magnetoglobus</taxon>
    </lineage>
</organism>
<feature type="domain" description="CN hydrolase" evidence="2">
    <location>
        <begin position="3"/>
        <end position="240"/>
    </location>
</feature>
<gene>
    <name evidence="3" type="ORF">OMM_01579</name>
</gene>
<keyword evidence="1" id="KW-0378">Hydrolase</keyword>
<evidence type="ECO:0000259" key="2">
    <source>
        <dbReference type="PROSITE" id="PS50263"/>
    </source>
</evidence>
<dbReference type="AlphaFoldDB" id="A0A1V1PCW7"/>
<keyword evidence="3" id="KW-0449">Lipoprotein</keyword>